<evidence type="ECO:0000256" key="1">
    <source>
        <dbReference type="SAM" id="Phobius"/>
    </source>
</evidence>
<gene>
    <name evidence="3" type="ORF">HINF_LOCUS32694</name>
    <name evidence="2" type="ORF">HINF_LOCUS46874</name>
</gene>
<reference evidence="3 4" key="2">
    <citation type="submission" date="2024-07" db="EMBL/GenBank/DDBJ databases">
        <authorList>
            <person name="Akdeniz Z."/>
        </authorList>
    </citation>
    <scope>NUCLEOTIDE SEQUENCE [LARGE SCALE GENOMIC DNA]</scope>
</reference>
<reference evidence="2" key="1">
    <citation type="submission" date="2023-06" db="EMBL/GenBank/DDBJ databases">
        <authorList>
            <person name="Kurt Z."/>
        </authorList>
    </citation>
    <scope>NUCLEOTIDE SEQUENCE</scope>
</reference>
<keyword evidence="4" id="KW-1185">Reference proteome</keyword>
<dbReference type="Proteomes" id="UP001642409">
    <property type="component" value="Unassembled WGS sequence"/>
</dbReference>
<keyword evidence="1" id="KW-0812">Transmembrane</keyword>
<protein>
    <recommendedName>
        <fullName evidence="5">Transmembrane protein</fullName>
    </recommendedName>
</protein>
<evidence type="ECO:0000313" key="3">
    <source>
        <dbReference type="EMBL" id="CAL6029817.1"/>
    </source>
</evidence>
<dbReference type="EMBL" id="CAXDID020000112">
    <property type="protein sequence ID" value="CAL6029817.1"/>
    <property type="molecule type" value="Genomic_DNA"/>
</dbReference>
<name>A0AA86UKH1_9EUKA</name>
<proteinExistence type="predicted"/>
<keyword evidence="1" id="KW-0472">Membrane</keyword>
<evidence type="ECO:0000313" key="4">
    <source>
        <dbReference type="Proteomes" id="UP001642409"/>
    </source>
</evidence>
<comment type="caution">
    <text evidence="2">The sequence shown here is derived from an EMBL/GenBank/DDBJ whole genome shotgun (WGS) entry which is preliminary data.</text>
</comment>
<accession>A0AA86UKH1</accession>
<dbReference type="AlphaFoldDB" id="A0AA86UKH1"/>
<organism evidence="2">
    <name type="scientific">Hexamita inflata</name>
    <dbReference type="NCBI Taxonomy" id="28002"/>
    <lineage>
        <taxon>Eukaryota</taxon>
        <taxon>Metamonada</taxon>
        <taxon>Diplomonadida</taxon>
        <taxon>Hexamitidae</taxon>
        <taxon>Hexamitinae</taxon>
        <taxon>Hexamita</taxon>
    </lineage>
</organism>
<feature type="transmembrane region" description="Helical" evidence="1">
    <location>
        <begin position="12"/>
        <end position="41"/>
    </location>
</feature>
<keyword evidence="1" id="KW-1133">Transmembrane helix</keyword>
<dbReference type="EMBL" id="CATOUU010000916">
    <property type="protein sequence ID" value="CAI9959229.1"/>
    <property type="molecule type" value="Genomic_DNA"/>
</dbReference>
<evidence type="ECO:0000313" key="2">
    <source>
        <dbReference type="EMBL" id="CAI9959229.1"/>
    </source>
</evidence>
<sequence length="443" mass="51895">MDKNKCKRVAKNTLFVICVTLFSPVIVAGGIVFLIFLAIILPIQYIFNQNMLKNYDSIRRRKFLSYTTKQKYKCVERIDQLMFVFKPINSLDLYFSINNGNVEIINRNFECLHQHPIKYQFTPRQSESFCSRIYQNSLFKGAISETSYLVPPSSLTNVVFCQNKIYFCVLDQIFVVNEDLSVDLVQYITEFGQYRRGYVREDFGLLARYGVGGQIFTMNNKIYVHNQSSKLFQLKQNNKLKCVKRKHFNVFYYQFCDMVYAVNNSNISIVNQQLKFIIIKQLYDFRIVFVYGCVLVLTGANELNPVFYVLNMLDAKVITVKNNEISLLQYEVELGPTGTQLKNEILVKLFGEDFPQRMTAYYNNYHNNNMAVCQSNFLKSFFYPNIDLVTQTQWNKTFTQFDSIQSKIKYQQSKISKEISNLTVKYNLASSTFASIFYESQFQ</sequence>
<evidence type="ECO:0008006" key="5">
    <source>
        <dbReference type="Google" id="ProtNLM"/>
    </source>
</evidence>